<dbReference type="AlphaFoldDB" id="M5UI18"/>
<dbReference type="PATRIC" id="fig|1263870.3.peg.3134"/>
<name>M5UI18_9BACT</name>
<keyword evidence="2" id="KW-1185">Reference proteome</keyword>
<evidence type="ECO:0000313" key="2">
    <source>
        <dbReference type="Proteomes" id="UP000011885"/>
    </source>
</evidence>
<comment type="caution">
    <text evidence="1">The sequence shown here is derived from an EMBL/GenBank/DDBJ whole genome shotgun (WGS) entry which is preliminary data.</text>
</comment>
<dbReference type="EMBL" id="ANOH01000206">
    <property type="protein sequence ID" value="EMI55663.1"/>
    <property type="molecule type" value="Genomic_DNA"/>
</dbReference>
<gene>
    <name evidence="1" type="ORF">RSSM_02948</name>
</gene>
<protein>
    <submittedName>
        <fullName evidence="1">Uncharacterized protein</fullName>
    </submittedName>
</protein>
<evidence type="ECO:0000313" key="1">
    <source>
        <dbReference type="EMBL" id="EMI55663.1"/>
    </source>
</evidence>
<accession>M5UI18</accession>
<dbReference type="Proteomes" id="UP000011885">
    <property type="component" value="Unassembled WGS sequence"/>
</dbReference>
<sequence>MRHPLRFHPKATLQWNTSDFDETVTRRHPASVLLPSPAVNDAPTSAPALDPQLLQKLSKDPAKRIDEVIAFYRRERRPVELFEAMKMKSRMRFGLPMIAPPDEKLGMQTPREAEIQRGLEEGLLDACRQAGAMLIEDGKIGEGWMYLRPIGDPALAKRLFSTVEITEDNYDEMIHVLLHEGVDLERGFNAVLQQQGTCNSITLYDSTISSRSREDKKIAAKCLLIHLFDELDERVREDFAQRASDNGIDPDAIQRDRDNAVLGELVTKHKWILGGGGYHLDTTHLASVVRFAQVLDDPGLLEKALQLCQYGRQLPPDFQYPGEEPFVDFYPAHAAFFSALLGKNVDTAVRLFGQRARTVDSIVHGSGAIETYIELLDRLGRPGEALRAAMELFPDEVPLGRVMPEMIEMAGRASQKGDDKIVAQLEKFCFDRGDLLGVAAAGELLSPKPRQTTRMTAGQS</sequence>
<proteinExistence type="predicted"/>
<organism evidence="1 2">
    <name type="scientific">Rhodopirellula sallentina SM41</name>
    <dbReference type="NCBI Taxonomy" id="1263870"/>
    <lineage>
        <taxon>Bacteria</taxon>
        <taxon>Pseudomonadati</taxon>
        <taxon>Planctomycetota</taxon>
        <taxon>Planctomycetia</taxon>
        <taxon>Pirellulales</taxon>
        <taxon>Pirellulaceae</taxon>
        <taxon>Rhodopirellula</taxon>
    </lineage>
</organism>
<reference evidence="1 2" key="1">
    <citation type="journal article" date="2013" name="Mar. Genomics">
        <title>Expression of sulfatases in Rhodopirellula baltica and the diversity of sulfatases in the genus Rhodopirellula.</title>
        <authorList>
            <person name="Wegner C.E."/>
            <person name="Richter-Heitmann T."/>
            <person name="Klindworth A."/>
            <person name="Klockow C."/>
            <person name="Richter M."/>
            <person name="Achstetter T."/>
            <person name="Glockner F.O."/>
            <person name="Harder J."/>
        </authorList>
    </citation>
    <scope>NUCLEOTIDE SEQUENCE [LARGE SCALE GENOMIC DNA]</scope>
    <source>
        <strain evidence="1 2">SM41</strain>
    </source>
</reference>